<comment type="pathway">
    <text evidence="2">Polyol metabolism; glycerol fermentation; glycerone phosphate from glycerol (oxidative route): step 2/2.</text>
</comment>
<evidence type="ECO:0000259" key="14">
    <source>
        <dbReference type="PROSITE" id="PS51481"/>
    </source>
</evidence>
<dbReference type="Gene3D" id="3.40.50.10440">
    <property type="entry name" value="Dihydroxyacetone kinase, domain 1"/>
    <property type="match status" value="1"/>
</dbReference>
<dbReference type="Gene3D" id="1.25.40.340">
    <property type="match status" value="1"/>
</dbReference>
<feature type="domain" description="DhaK" evidence="14">
    <location>
        <begin position="11"/>
        <end position="353"/>
    </location>
</feature>
<dbReference type="PROSITE" id="PS51481">
    <property type="entry name" value="DHAK"/>
    <property type="match status" value="1"/>
</dbReference>
<dbReference type="OrthoDB" id="1724672at2759"/>
<name>A0A0F8UXB9_9EURO</name>
<evidence type="ECO:0000256" key="2">
    <source>
        <dbReference type="ARBA" id="ARBA00004778"/>
    </source>
</evidence>
<keyword evidence="16" id="KW-1185">Reference proteome</keyword>
<dbReference type="InterPro" id="IPR004006">
    <property type="entry name" value="DhaK_dom"/>
</dbReference>
<keyword evidence="7" id="KW-0319">Glycerol metabolism</keyword>
<dbReference type="PANTHER" id="PTHR28629">
    <property type="entry name" value="TRIOKINASE/FMN CYCLASE"/>
    <property type="match status" value="1"/>
</dbReference>
<evidence type="ECO:0000256" key="4">
    <source>
        <dbReference type="ARBA" id="ARBA00022679"/>
    </source>
</evidence>
<comment type="similarity">
    <text evidence="3">Belongs to the dihydroxyacetone kinase (DAK) family.</text>
</comment>
<dbReference type="Pfam" id="PF02733">
    <property type="entry name" value="Dak1"/>
    <property type="match status" value="1"/>
</dbReference>
<protein>
    <recommendedName>
        <fullName evidence="17">Dihydroxyacetone kinase</fullName>
    </recommendedName>
</protein>
<proteinExistence type="inferred from homology"/>
<evidence type="ECO:0000256" key="8">
    <source>
        <dbReference type="ARBA" id="ARBA00022840"/>
    </source>
</evidence>
<dbReference type="InterPro" id="IPR012734">
    <property type="entry name" value="DhaK_ATP"/>
</dbReference>
<dbReference type="Proteomes" id="UP000034291">
    <property type="component" value="Unassembled WGS sequence"/>
</dbReference>
<evidence type="ECO:0000256" key="1">
    <source>
        <dbReference type="ARBA" id="ARBA00003264"/>
    </source>
</evidence>
<evidence type="ECO:0000313" key="16">
    <source>
        <dbReference type="Proteomes" id="UP000034291"/>
    </source>
</evidence>
<dbReference type="STRING" id="308745.A0A0F8UXB9"/>
<keyword evidence="5" id="KW-0547">Nucleotide-binding</keyword>
<dbReference type="SUPFAM" id="SSF82549">
    <property type="entry name" value="DAK1/DegV-like"/>
    <property type="match status" value="1"/>
</dbReference>
<evidence type="ECO:0000256" key="6">
    <source>
        <dbReference type="ARBA" id="ARBA00022777"/>
    </source>
</evidence>
<sequence>MSSKHYFPSASATSLVPRHLSALVRANPHLDWISSERVIYDPSHDASTVSVISGGGSGHEPSWSGFVGSGLLAAAVCGDIFASPSTKQVLAAVDATRSNAGTIFLITNYTGDKLHFGLAAEKAKANGLGPIAILYGTDDVSIGRSKCETVGRRGMPGHVITMKIVCAAAAGKRYSFERCVELGTAVNAALVSIGSALDHCHVPGRQNHERLGDDICAIGAGIHNEPAQMKISPFPAVEDVVNRCLDLLCDSNDAERAFVDFLNKEDEVVLLINNYGGLSNLELGALTDEVLVQLEEKWGILPVRIFSGAFETSLNAPGFSVSLCNLSVASRTINAPVSELLDLLDAPTTAPSWPKSSPGRLTLKTANGCTKIEGVSPRSTIPDDEDMKVDPLLLDRMIRKGCEAAIDAEPKLTHWDMVMGDGDCGEAVKGACEAILRQLDSDIQHRGSIISFLFSAIDAIDDMGGTLGAIFGILLSALLSELRDSAQAPTAATFAAALTRAVEALKAHTSAREGDRTVMDVLLPFTETFTQTGDFHAALQVAKEKAEGTRFLKPKFGRATYVGEDRALPDPGAWALYEILNGMGIGME</sequence>
<keyword evidence="8" id="KW-0067">ATP-binding</keyword>
<evidence type="ECO:0000256" key="12">
    <source>
        <dbReference type="PIRSR" id="PIRSR612734-2"/>
    </source>
</evidence>
<feature type="binding site" evidence="12">
    <location>
        <begin position="56"/>
        <end position="59"/>
    </location>
    <ligand>
        <name>substrate</name>
    </ligand>
</feature>
<dbReference type="SMART" id="SM01120">
    <property type="entry name" value="Dak2"/>
    <property type="match status" value="1"/>
</dbReference>
<evidence type="ECO:0000256" key="9">
    <source>
        <dbReference type="ARBA" id="ARBA00047974"/>
    </source>
</evidence>
<dbReference type="InterPro" id="IPR004007">
    <property type="entry name" value="DhaL_dom"/>
</dbReference>
<dbReference type="SUPFAM" id="SSF101473">
    <property type="entry name" value="DhaL-like"/>
    <property type="match status" value="1"/>
</dbReference>
<comment type="caution">
    <text evidence="15">The sequence shown here is derived from an EMBL/GenBank/DDBJ whole genome shotgun (WGS) entry which is preliminary data.</text>
</comment>
<comment type="catalytic activity">
    <reaction evidence="10">
        <text>dihydroxyacetone + ATP = dihydroxyacetone phosphate + ADP + H(+)</text>
        <dbReference type="Rhea" id="RHEA:15773"/>
        <dbReference type="ChEBI" id="CHEBI:15378"/>
        <dbReference type="ChEBI" id="CHEBI:16016"/>
        <dbReference type="ChEBI" id="CHEBI:30616"/>
        <dbReference type="ChEBI" id="CHEBI:57642"/>
        <dbReference type="ChEBI" id="CHEBI:456216"/>
        <dbReference type="EC" id="2.7.1.29"/>
    </reaction>
</comment>
<gene>
    <name evidence="15" type="ORF">ARAM_005774</name>
</gene>
<dbReference type="UniPathway" id="UPA00617">
    <property type="reaction ID" value="UER00669"/>
</dbReference>
<comment type="function">
    <text evidence="1">Catalyzes both the phosphorylation of dihydroxyacetone and of glyceraldehyde.</text>
</comment>
<accession>A0A0F8UXB9</accession>
<dbReference type="NCBIfam" id="TIGR02361">
    <property type="entry name" value="dak_ATP"/>
    <property type="match status" value="1"/>
</dbReference>
<dbReference type="GO" id="GO:0005829">
    <property type="term" value="C:cytosol"/>
    <property type="evidence" value="ECO:0007669"/>
    <property type="project" value="TreeGrafter"/>
</dbReference>
<comment type="catalytic activity">
    <reaction evidence="9">
        <text>D-glyceraldehyde + ATP = D-glyceraldehyde 3-phosphate + ADP + H(+)</text>
        <dbReference type="Rhea" id="RHEA:13941"/>
        <dbReference type="ChEBI" id="CHEBI:15378"/>
        <dbReference type="ChEBI" id="CHEBI:17378"/>
        <dbReference type="ChEBI" id="CHEBI:30616"/>
        <dbReference type="ChEBI" id="CHEBI:59776"/>
        <dbReference type="ChEBI" id="CHEBI:456216"/>
        <dbReference type="EC" id="2.7.1.28"/>
    </reaction>
</comment>
<dbReference type="InterPro" id="IPR036117">
    <property type="entry name" value="DhaL_dom_sf"/>
</dbReference>
<dbReference type="InterPro" id="IPR050861">
    <property type="entry name" value="Dihydroxyacetone_Kinase"/>
</dbReference>
<evidence type="ECO:0000256" key="3">
    <source>
        <dbReference type="ARBA" id="ARBA00008757"/>
    </source>
</evidence>
<dbReference type="Gene3D" id="3.30.1180.20">
    <property type="entry name" value="Dihydroxyacetone kinase, domain 2"/>
    <property type="match status" value="1"/>
</dbReference>
<feature type="active site" description="Tele-hemiaminal-histidine intermediate" evidence="11">
    <location>
        <position position="223"/>
    </location>
</feature>
<evidence type="ECO:0000256" key="5">
    <source>
        <dbReference type="ARBA" id="ARBA00022741"/>
    </source>
</evidence>
<dbReference type="GO" id="GO:0004371">
    <property type="term" value="F:glycerone kinase activity"/>
    <property type="evidence" value="ECO:0007669"/>
    <property type="project" value="UniProtKB-EC"/>
</dbReference>
<evidence type="ECO:0000256" key="10">
    <source>
        <dbReference type="ARBA" id="ARBA00048898"/>
    </source>
</evidence>
<dbReference type="Pfam" id="PF02734">
    <property type="entry name" value="Dak2"/>
    <property type="match status" value="1"/>
</dbReference>
<evidence type="ECO:0000313" key="15">
    <source>
        <dbReference type="EMBL" id="KKK15456.1"/>
    </source>
</evidence>
<evidence type="ECO:0000256" key="7">
    <source>
        <dbReference type="ARBA" id="ARBA00022798"/>
    </source>
</evidence>
<evidence type="ECO:0008006" key="17">
    <source>
        <dbReference type="Google" id="ProtNLM"/>
    </source>
</evidence>
<organism evidence="15 16">
    <name type="scientific">Aspergillus rambellii</name>
    <dbReference type="NCBI Taxonomy" id="308745"/>
    <lineage>
        <taxon>Eukaryota</taxon>
        <taxon>Fungi</taxon>
        <taxon>Dikarya</taxon>
        <taxon>Ascomycota</taxon>
        <taxon>Pezizomycotina</taxon>
        <taxon>Eurotiomycetes</taxon>
        <taxon>Eurotiomycetidae</taxon>
        <taxon>Eurotiales</taxon>
        <taxon>Aspergillaceae</taxon>
        <taxon>Aspergillus</taxon>
        <taxon>Aspergillus subgen. Nidulantes</taxon>
    </lineage>
</organism>
<dbReference type="GO" id="GO:0005524">
    <property type="term" value="F:ATP binding"/>
    <property type="evidence" value="ECO:0007669"/>
    <property type="project" value="UniProtKB-KW"/>
</dbReference>
<feature type="binding site" evidence="12">
    <location>
        <position position="112"/>
    </location>
    <ligand>
        <name>substrate</name>
    </ligand>
</feature>
<dbReference type="GO" id="GO:0050354">
    <property type="term" value="F:triokinase activity"/>
    <property type="evidence" value="ECO:0007669"/>
    <property type="project" value="UniProtKB-EC"/>
</dbReference>
<evidence type="ECO:0000256" key="11">
    <source>
        <dbReference type="PIRSR" id="PIRSR612734-1"/>
    </source>
</evidence>
<dbReference type="AlphaFoldDB" id="A0A0F8UXB9"/>
<keyword evidence="4" id="KW-0808">Transferase</keyword>
<feature type="domain" description="DhaL" evidence="13">
    <location>
        <begin position="392"/>
        <end position="585"/>
    </location>
</feature>
<dbReference type="FunFam" id="3.40.50.10440:FF:000001">
    <property type="entry name" value="Dihydroxyacetone kinase, DhaK subunit"/>
    <property type="match status" value="1"/>
</dbReference>
<dbReference type="EMBL" id="JZBS01003280">
    <property type="protein sequence ID" value="KKK15456.1"/>
    <property type="molecule type" value="Genomic_DNA"/>
</dbReference>
<dbReference type="GO" id="GO:0019588">
    <property type="term" value="P:anaerobic glycerol catabolic process"/>
    <property type="evidence" value="ECO:0007669"/>
    <property type="project" value="UniProtKB-UniPathway"/>
</dbReference>
<dbReference type="PANTHER" id="PTHR28629:SF1">
    <property type="entry name" value="YALI0F01606P"/>
    <property type="match status" value="1"/>
</dbReference>
<evidence type="ECO:0000259" key="13">
    <source>
        <dbReference type="PROSITE" id="PS51480"/>
    </source>
</evidence>
<dbReference type="FunFam" id="3.30.1180.20:FF:000001">
    <property type="entry name" value="Dihydroxyacetone kinase 1"/>
    <property type="match status" value="1"/>
</dbReference>
<keyword evidence="6" id="KW-0418">Kinase</keyword>
<dbReference type="PROSITE" id="PS51480">
    <property type="entry name" value="DHAL"/>
    <property type="match status" value="1"/>
</dbReference>
<reference evidence="15 16" key="1">
    <citation type="submission" date="2015-02" db="EMBL/GenBank/DDBJ databases">
        <title>Draft Genome Sequences of Two Closely-Related Aflatoxigenic Aspergillus Species Obtained from the Cote d'Ivoire.</title>
        <authorList>
            <person name="Moore G.G."/>
            <person name="Beltz S.B."/>
            <person name="Mack B.M."/>
        </authorList>
    </citation>
    <scope>NUCLEOTIDE SEQUENCE [LARGE SCALE GENOMIC DNA]</scope>
    <source>
        <strain evidence="15 16">SRRC1468</strain>
    </source>
</reference>